<dbReference type="InterPro" id="IPR015944">
    <property type="entry name" value="Gly-tRNA-synth_bsu"/>
</dbReference>
<proteinExistence type="inferred from homology"/>
<comment type="subcellular location">
    <subcellularLocation>
        <location evidence="1 11">Cytoplasm</location>
    </subcellularLocation>
</comment>
<evidence type="ECO:0000256" key="2">
    <source>
        <dbReference type="ARBA" id="ARBA00008226"/>
    </source>
</evidence>
<dbReference type="PROSITE" id="PS50861">
    <property type="entry name" value="AA_TRNA_LIGASE_II_GLYAB"/>
    <property type="match status" value="1"/>
</dbReference>
<keyword evidence="7 11" id="KW-0067">ATP-binding</keyword>
<dbReference type="GO" id="GO:0005829">
    <property type="term" value="C:cytosol"/>
    <property type="evidence" value="ECO:0007669"/>
    <property type="project" value="TreeGrafter"/>
</dbReference>
<evidence type="ECO:0000256" key="10">
    <source>
        <dbReference type="ARBA" id="ARBA00047937"/>
    </source>
</evidence>
<dbReference type="Pfam" id="PF02092">
    <property type="entry name" value="tRNA_synt_2f"/>
    <property type="match status" value="1"/>
</dbReference>
<dbReference type="SMART" id="SM00836">
    <property type="entry name" value="DALR_1"/>
    <property type="match status" value="1"/>
</dbReference>
<keyword evidence="9 11" id="KW-0030">Aminoacyl-tRNA synthetase</keyword>
<evidence type="ECO:0000313" key="14">
    <source>
        <dbReference type="Proteomes" id="UP000305539"/>
    </source>
</evidence>
<dbReference type="NCBIfam" id="TIGR00211">
    <property type="entry name" value="glyS"/>
    <property type="match status" value="1"/>
</dbReference>
<evidence type="ECO:0000256" key="1">
    <source>
        <dbReference type="ARBA" id="ARBA00004496"/>
    </source>
</evidence>
<dbReference type="SUPFAM" id="SSF109604">
    <property type="entry name" value="HD-domain/PDEase-like"/>
    <property type="match status" value="1"/>
</dbReference>
<sequence length="724" mass="78968">MTQAHQATLLVELLTEELPPKALARLGEAFATSFVERLAARDLIDGEPSYEHFATPRRLGVVVKNVRDVAPEKQVREKVLPVSVALDANGQPTAPLAKKLAALGFPDVAVSDLERASDGKADAFFLRYAAPGATLADGLQAALDEATSINKLPIPKVMTYQRPDGANVQFVRPVQRLTVLHGEKVVPVTAFGIDAGDTTLGHRFLSEGLVAMLHADQYAATLRTKGRVIASFAERKQTIREQLLAQADGEEVVMPDALLDEVTSLVEWPVVYACRFEDEFLQVPQECLILTMQTNQKYFALTDKSGKLRSRFLIVSNIETATPGDIVEGNERVVRPRLADAKFFFEQDKKKTLAARVPLLANVVYHNKLGSALQRVERVEALAREIASSWLTPILSPSFYADPELAARAAHIAKADLLTDMVGEFPELQGTMGTYYARHDGEHEEVALACAEHYQPRFSGDALPSTPTGTVAALADKLETLVGIWGIGLQPTGEKDPFALRRHALGVLRILVEKQLPIDIVALLRVAYARFAGESQVSDPVDALYAFFMDRLRGLLRERGYAASEIDAVLSLNPTRLDDVVARLDAVREFASLPEASALAAANKRISNILKKSEAETGNTVGNTLKAPSNMSRQIQLALLVEEAEKALNVQLNKVGPDVQSQLARRDYTRALSALAALRDPVDTFFNDVMVNAEDPALRANRLALLGALHSQMNCVADISKLAA</sequence>
<dbReference type="InterPro" id="IPR006194">
    <property type="entry name" value="Gly-tRNA-synth_heterodimer"/>
</dbReference>
<dbReference type="Pfam" id="PF05746">
    <property type="entry name" value="DALR_1"/>
    <property type="match status" value="1"/>
</dbReference>
<dbReference type="PANTHER" id="PTHR30075">
    <property type="entry name" value="GLYCYL-TRNA SYNTHETASE"/>
    <property type="match status" value="1"/>
</dbReference>
<comment type="similarity">
    <text evidence="2 11">Belongs to the class-II aminoacyl-tRNA synthetase family.</text>
</comment>
<comment type="catalytic activity">
    <reaction evidence="10 11">
        <text>tRNA(Gly) + glycine + ATP = glycyl-tRNA(Gly) + AMP + diphosphate</text>
        <dbReference type="Rhea" id="RHEA:16013"/>
        <dbReference type="Rhea" id="RHEA-COMP:9664"/>
        <dbReference type="Rhea" id="RHEA-COMP:9683"/>
        <dbReference type="ChEBI" id="CHEBI:30616"/>
        <dbReference type="ChEBI" id="CHEBI:33019"/>
        <dbReference type="ChEBI" id="CHEBI:57305"/>
        <dbReference type="ChEBI" id="CHEBI:78442"/>
        <dbReference type="ChEBI" id="CHEBI:78522"/>
        <dbReference type="ChEBI" id="CHEBI:456215"/>
        <dbReference type="EC" id="6.1.1.14"/>
    </reaction>
</comment>
<keyword evidence="14" id="KW-1185">Reference proteome</keyword>
<evidence type="ECO:0000256" key="5">
    <source>
        <dbReference type="ARBA" id="ARBA00022598"/>
    </source>
</evidence>
<evidence type="ECO:0000256" key="11">
    <source>
        <dbReference type="HAMAP-Rule" id="MF_00255"/>
    </source>
</evidence>
<accession>A0A4V5PJT3</accession>
<keyword evidence="4 11" id="KW-0963">Cytoplasm</keyword>
<dbReference type="AlphaFoldDB" id="A0A4V5PJT3"/>
<dbReference type="PRINTS" id="PR01045">
    <property type="entry name" value="TRNASYNTHGB"/>
</dbReference>
<keyword evidence="5 11" id="KW-0436">Ligase</keyword>
<protein>
    <recommendedName>
        <fullName evidence="11">Glycine--tRNA ligase beta subunit</fullName>
        <ecNumber evidence="11">6.1.1.14</ecNumber>
    </recommendedName>
    <alternativeName>
        <fullName evidence="11">Glycyl-tRNA synthetase beta subunit</fullName>
        <shortName evidence="11">GlyRS</shortName>
    </alternativeName>
</protein>
<reference evidence="13 14" key="1">
    <citation type="submission" date="2019-04" db="EMBL/GenBank/DDBJ databases">
        <title>Trinickia sp. 7GSK02, isolated from subtropical forest soil.</title>
        <authorList>
            <person name="Gao Z.-H."/>
            <person name="Qiu L.-H."/>
        </authorList>
    </citation>
    <scope>NUCLEOTIDE SEQUENCE [LARGE SCALE GENOMIC DNA]</scope>
    <source>
        <strain evidence="13 14">7GSK02</strain>
    </source>
</reference>
<dbReference type="GO" id="GO:0006426">
    <property type="term" value="P:glycyl-tRNA aminoacylation"/>
    <property type="evidence" value="ECO:0007669"/>
    <property type="project" value="UniProtKB-UniRule"/>
</dbReference>
<dbReference type="GO" id="GO:0006420">
    <property type="term" value="P:arginyl-tRNA aminoacylation"/>
    <property type="evidence" value="ECO:0007669"/>
    <property type="project" value="InterPro"/>
</dbReference>
<evidence type="ECO:0000256" key="7">
    <source>
        <dbReference type="ARBA" id="ARBA00022840"/>
    </source>
</evidence>
<evidence type="ECO:0000259" key="12">
    <source>
        <dbReference type="SMART" id="SM00836"/>
    </source>
</evidence>
<dbReference type="Gene3D" id="1.10.730.10">
    <property type="entry name" value="Isoleucyl-tRNA Synthetase, Domain 1"/>
    <property type="match status" value="1"/>
</dbReference>
<dbReference type="Proteomes" id="UP000305539">
    <property type="component" value="Unassembled WGS sequence"/>
</dbReference>
<keyword evidence="8 11" id="KW-0648">Protein biosynthesis</keyword>
<dbReference type="RefSeq" id="WP_136894678.1">
    <property type="nucleotide sequence ID" value="NZ_SWJE01000005.1"/>
</dbReference>
<keyword evidence="6 11" id="KW-0547">Nucleotide-binding</keyword>
<evidence type="ECO:0000256" key="9">
    <source>
        <dbReference type="ARBA" id="ARBA00023146"/>
    </source>
</evidence>
<dbReference type="GO" id="GO:0005524">
    <property type="term" value="F:ATP binding"/>
    <property type="evidence" value="ECO:0007669"/>
    <property type="project" value="UniProtKB-UniRule"/>
</dbReference>
<evidence type="ECO:0000313" key="13">
    <source>
        <dbReference type="EMBL" id="TKC89680.1"/>
    </source>
</evidence>
<evidence type="ECO:0000256" key="4">
    <source>
        <dbReference type="ARBA" id="ARBA00022490"/>
    </source>
</evidence>
<comment type="caution">
    <text evidence="13">The sequence shown here is derived from an EMBL/GenBank/DDBJ whole genome shotgun (WGS) entry which is preliminary data.</text>
</comment>
<dbReference type="EC" id="6.1.1.14" evidence="11"/>
<dbReference type="GO" id="GO:0004820">
    <property type="term" value="F:glycine-tRNA ligase activity"/>
    <property type="evidence" value="ECO:0007669"/>
    <property type="project" value="UniProtKB-UniRule"/>
</dbReference>
<dbReference type="InterPro" id="IPR008909">
    <property type="entry name" value="DALR_anticod-bd"/>
</dbReference>
<evidence type="ECO:0000256" key="8">
    <source>
        <dbReference type="ARBA" id="ARBA00022917"/>
    </source>
</evidence>
<evidence type="ECO:0000256" key="6">
    <source>
        <dbReference type="ARBA" id="ARBA00022741"/>
    </source>
</evidence>
<evidence type="ECO:0000256" key="3">
    <source>
        <dbReference type="ARBA" id="ARBA00011209"/>
    </source>
</evidence>
<dbReference type="EMBL" id="SWJE01000005">
    <property type="protein sequence ID" value="TKC89680.1"/>
    <property type="molecule type" value="Genomic_DNA"/>
</dbReference>
<name>A0A4V5PJT3_9BURK</name>
<gene>
    <name evidence="11" type="primary">glyS</name>
    <name evidence="13" type="ORF">FAZ69_12235</name>
</gene>
<organism evidence="13 14">
    <name type="scientific">Trinickia terrae</name>
    <dbReference type="NCBI Taxonomy" id="2571161"/>
    <lineage>
        <taxon>Bacteria</taxon>
        <taxon>Pseudomonadati</taxon>
        <taxon>Pseudomonadota</taxon>
        <taxon>Betaproteobacteria</taxon>
        <taxon>Burkholderiales</taxon>
        <taxon>Burkholderiaceae</taxon>
        <taxon>Trinickia</taxon>
    </lineage>
</organism>
<feature type="domain" description="DALR anticodon binding" evidence="12">
    <location>
        <begin position="605"/>
        <end position="722"/>
    </location>
</feature>
<comment type="subunit">
    <text evidence="3 11">Tetramer of two alpha and two beta subunits.</text>
</comment>
<dbReference type="PANTHER" id="PTHR30075:SF2">
    <property type="entry name" value="GLYCINE--TRNA LIGASE, CHLOROPLASTIC_MITOCHONDRIAL 2"/>
    <property type="match status" value="1"/>
</dbReference>
<dbReference type="OrthoDB" id="9775440at2"/>
<dbReference type="HAMAP" id="MF_00255">
    <property type="entry name" value="Gly_tRNA_synth_beta"/>
    <property type="match status" value="1"/>
</dbReference>
<dbReference type="GO" id="GO:0004814">
    <property type="term" value="F:arginine-tRNA ligase activity"/>
    <property type="evidence" value="ECO:0007669"/>
    <property type="project" value="InterPro"/>
</dbReference>